<dbReference type="GO" id="GO:0016491">
    <property type="term" value="F:oxidoreductase activity"/>
    <property type="evidence" value="ECO:0007669"/>
    <property type="project" value="UniProtKB-KW"/>
</dbReference>
<dbReference type="PANTHER" id="PTHR43639:SF1">
    <property type="entry name" value="SHORT-CHAIN DEHYDROGENASE_REDUCTASE FAMILY PROTEIN"/>
    <property type="match status" value="1"/>
</dbReference>
<sequence length="260" mass="26033">MTVQVALVTGAARGIGAAVVRRLVASGFVVVAIDSCEGSEADVAYDLATKADLDALADSTDRVTGVVADVRDPDALADAVRLANDLGPLTAVVAAAAVVDGGDDLWSTKPAVLQRLWDVDLVGVWNTAVATTPTLLATADAGGQPSFVAIASTAGHRGLWHLSAYCAVKHAVVGLVRGLAADLHGRGVTVAGVSPGSTATAMLDATAALYGLDDSTQLARTQTTGAPLDPDEVARLVETACTAGPVVHGSVLSADGGFAE</sequence>
<dbReference type="SUPFAM" id="SSF51735">
    <property type="entry name" value="NAD(P)-binding Rossmann-fold domains"/>
    <property type="match status" value="1"/>
</dbReference>
<dbReference type="NCBIfam" id="NF040491">
    <property type="entry name" value="SDR_subfam_4"/>
    <property type="match status" value="1"/>
</dbReference>
<accession>A0A0L6CJH5</accession>
<dbReference type="STRING" id="1631356.VV01_13180"/>
<organism evidence="3 4">
    <name type="scientific">Luteipulveratus halotolerans</name>
    <dbReference type="NCBI Taxonomy" id="1631356"/>
    <lineage>
        <taxon>Bacteria</taxon>
        <taxon>Bacillati</taxon>
        <taxon>Actinomycetota</taxon>
        <taxon>Actinomycetes</taxon>
        <taxon>Micrococcales</taxon>
        <taxon>Dermacoccaceae</taxon>
        <taxon>Luteipulveratus</taxon>
    </lineage>
</organism>
<keyword evidence="4" id="KW-1185">Reference proteome</keyword>
<dbReference type="Gene3D" id="3.40.50.720">
    <property type="entry name" value="NAD(P)-binding Rossmann-like Domain"/>
    <property type="match status" value="1"/>
</dbReference>
<name>A0A0L6CJH5_9MICO</name>
<comment type="caution">
    <text evidence="3">The sequence shown here is derived from an EMBL/GenBank/DDBJ whole genome shotgun (WGS) entry which is preliminary data.</text>
</comment>
<dbReference type="EMBL" id="LAIR01000002">
    <property type="protein sequence ID" value="KNX37894.1"/>
    <property type="molecule type" value="Genomic_DNA"/>
</dbReference>
<dbReference type="PRINTS" id="PR00081">
    <property type="entry name" value="GDHRDH"/>
</dbReference>
<keyword evidence="2" id="KW-0560">Oxidoreductase</keyword>
<dbReference type="CDD" id="cd05233">
    <property type="entry name" value="SDR_c"/>
    <property type="match status" value="1"/>
</dbReference>
<evidence type="ECO:0000256" key="2">
    <source>
        <dbReference type="ARBA" id="ARBA00023002"/>
    </source>
</evidence>
<dbReference type="AlphaFoldDB" id="A0A0L6CJH5"/>
<evidence type="ECO:0000313" key="3">
    <source>
        <dbReference type="EMBL" id="KNX37894.1"/>
    </source>
</evidence>
<evidence type="ECO:0000256" key="1">
    <source>
        <dbReference type="ARBA" id="ARBA00006484"/>
    </source>
</evidence>
<dbReference type="NCBIfam" id="TIGR04504">
    <property type="entry name" value="SDR_subfam_2"/>
    <property type="match status" value="1"/>
</dbReference>
<dbReference type="Proteomes" id="UP000037397">
    <property type="component" value="Unassembled WGS sequence"/>
</dbReference>
<comment type="similarity">
    <text evidence="1">Belongs to the short-chain dehydrogenases/reductases (SDR) family.</text>
</comment>
<proteinExistence type="inferred from homology"/>
<evidence type="ECO:0000313" key="4">
    <source>
        <dbReference type="Proteomes" id="UP000037397"/>
    </source>
</evidence>
<gene>
    <name evidence="3" type="ORF">VV01_13180</name>
</gene>
<dbReference type="RefSeq" id="WP_050670288.1">
    <property type="nucleotide sequence ID" value="NZ_LAIR01000002.1"/>
</dbReference>
<dbReference type="InterPro" id="IPR030981">
    <property type="entry name" value="SDR_subfam_2"/>
</dbReference>
<dbReference type="InterPro" id="IPR036291">
    <property type="entry name" value="NAD(P)-bd_dom_sf"/>
</dbReference>
<dbReference type="OrthoDB" id="151996at2"/>
<dbReference type="InterPro" id="IPR002347">
    <property type="entry name" value="SDR_fam"/>
</dbReference>
<reference evidence="4" key="1">
    <citation type="submission" date="2015-03" db="EMBL/GenBank/DDBJ databases">
        <title>Luteipulveratus halotolerans sp. nov., a novel actinobacterium (Dermacoccaceae) from Sarawak, Malaysia.</title>
        <authorList>
            <person name="Juboi H."/>
            <person name="Basik A."/>
            <person name="Shamsul S.S."/>
            <person name="Arnold P."/>
            <person name="Schmitt E.K."/>
            <person name="Sanglier J.-J."/>
            <person name="Yeo T."/>
        </authorList>
    </citation>
    <scope>NUCLEOTIDE SEQUENCE [LARGE SCALE GENOMIC DNA]</scope>
    <source>
        <strain evidence="4">C296001</strain>
    </source>
</reference>
<dbReference type="Pfam" id="PF00106">
    <property type="entry name" value="adh_short"/>
    <property type="match status" value="1"/>
</dbReference>
<protein>
    <recommendedName>
        <fullName evidence="5">Oxidoreductase</fullName>
    </recommendedName>
</protein>
<dbReference type="PANTHER" id="PTHR43639">
    <property type="entry name" value="OXIDOREDUCTASE, SHORT-CHAIN DEHYDROGENASE/REDUCTASE FAMILY (AFU_ORTHOLOGUE AFUA_5G02870)"/>
    <property type="match status" value="1"/>
</dbReference>
<evidence type="ECO:0008006" key="5">
    <source>
        <dbReference type="Google" id="ProtNLM"/>
    </source>
</evidence>